<dbReference type="InterPro" id="IPR052718">
    <property type="entry name" value="NmrA-type_oxidoreductase"/>
</dbReference>
<dbReference type="EMBL" id="MQWD01000001">
    <property type="protein sequence ID" value="PAP75113.1"/>
    <property type="molecule type" value="Genomic_DNA"/>
</dbReference>
<comment type="caution">
    <text evidence="3">The sequence shown here is derived from an EMBL/GenBank/DDBJ whole genome shotgun (WGS) entry which is preliminary data.</text>
</comment>
<reference evidence="3 4" key="1">
    <citation type="submission" date="2016-11" db="EMBL/GenBank/DDBJ databases">
        <title>Study of marine rhodopsin-containing bacteria.</title>
        <authorList>
            <person name="Yoshizawa S."/>
            <person name="Kumagai Y."/>
            <person name="Kogure K."/>
        </authorList>
    </citation>
    <scope>NUCLEOTIDE SEQUENCE [LARGE SCALE GENOMIC DNA]</scope>
    <source>
        <strain evidence="3 4">SAORIC-28</strain>
    </source>
</reference>
<evidence type="ECO:0000259" key="2">
    <source>
        <dbReference type="Pfam" id="PF13460"/>
    </source>
</evidence>
<evidence type="ECO:0000256" key="1">
    <source>
        <dbReference type="SAM" id="MobiDB-lite"/>
    </source>
</evidence>
<dbReference type="Proteomes" id="UP000216339">
    <property type="component" value="Unassembled WGS sequence"/>
</dbReference>
<organism evidence="3 4">
    <name type="scientific">Rubrivirga marina</name>
    <dbReference type="NCBI Taxonomy" id="1196024"/>
    <lineage>
        <taxon>Bacteria</taxon>
        <taxon>Pseudomonadati</taxon>
        <taxon>Rhodothermota</taxon>
        <taxon>Rhodothermia</taxon>
        <taxon>Rhodothermales</taxon>
        <taxon>Rubricoccaceae</taxon>
        <taxon>Rubrivirga</taxon>
    </lineage>
</organism>
<accession>A0A271IV69</accession>
<dbReference type="RefSeq" id="WP_095508744.1">
    <property type="nucleotide sequence ID" value="NZ_MQWD01000001.1"/>
</dbReference>
<feature type="region of interest" description="Disordered" evidence="1">
    <location>
        <begin position="222"/>
        <end position="244"/>
    </location>
</feature>
<sequence>MLAVTGATGHLADRGGVVREGGYGWPETLGPALDGVDRLLLISGNETGRRVAQHQLVIDAAQEAGVGLVAYTSILHADTSEIGLAEEHRQTEALLDASGIPHVVLRNGWYTENYTGSIGAALEHGAVLGSAGDARISAASRKDFAEAAAVVLTSDEDQAGRTYELAGPSFTMTEYAAELTRQSGTPVNYVDMTEEGYRDALIQAGLPEPVAAMLAQSDAAARQGALEGSPDDLEGLLNRTPTPMPDVVAEALAARGDG</sequence>
<dbReference type="SUPFAM" id="SSF51735">
    <property type="entry name" value="NAD(P)-binding Rossmann-fold domains"/>
    <property type="match status" value="1"/>
</dbReference>
<dbReference type="CDD" id="cd05269">
    <property type="entry name" value="TMR_SDR_a"/>
    <property type="match status" value="1"/>
</dbReference>
<protein>
    <submittedName>
        <fullName evidence="3">NAD(P)-dependent oxidoreductase</fullName>
    </submittedName>
</protein>
<dbReference type="InterPro" id="IPR016040">
    <property type="entry name" value="NAD(P)-bd_dom"/>
</dbReference>
<dbReference type="PANTHER" id="PTHR47129:SF1">
    <property type="entry name" value="NMRA-LIKE DOMAIN-CONTAINING PROTEIN"/>
    <property type="match status" value="1"/>
</dbReference>
<dbReference type="AlphaFoldDB" id="A0A271IV69"/>
<dbReference type="InterPro" id="IPR036291">
    <property type="entry name" value="NAD(P)-bd_dom_sf"/>
</dbReference>
<dbReference type="PANTHER" id="PTHR47129">
    <property type="entry name" value="QUINONE OXIDOREDUCTASE 2"/>
    <property type="match status" value="1"/>
</dbReference>
<dbReference type="OrthoDB" id="9780595at2"/>
<keyword evidence="4" id="KW-1185">Reference proteome</keyword>
<dbReference type="Gene3D" id="3.40.50.720">
    <property type="entry name" value="NAD(P)-binding Rossmann-like Domain"/>
    <property type="match status" value="1"/>
</dbReference>
<evidence type="ECO:0000313" key="4">
    <source>
        <dbReference type="Proteomes" id="UP000216339"/>
    </source>
</evidence>
<gene>
    <name evidence="3" type="ORF">BSZ37_00950</name>
</gene>
<name>A0A271IV69_9BACT</name>
<dbReference type="Pfam" id="PF13460">
    <property type="entry name" value="NAD_binding_10"/>
    <property type="match status" value="1"/>
</dbReference>
<proteinExistence type="predicted"/>
<feature type="domain" description="NAD(P)-binding" evidence="2">
    <location>
        <begin position="17"/>
        <end position="153"/>
    </location>
</feature>
<dbReference type="Gene3D" id="3.90.25.10">
    <property type="entry name" value="UDP-galactose 4-epimerase, domain 1"/>
    <property type="match status" value="1"/>
</dbReference>
<evidence type="ECO:0000313" key="3">
    <source>
        <dbReference type="EMBL" id="PAP75113.1"/>
    </source>
</evidence>